<accession>A0ABU7KGA3</accession>
<dbReference type="Pfam" id="PF24623">
    <property type="entry name" value="Phage_zn_bind_8"/>
    <property type="match status" value="1"/>
</dbReference>
<dbReference type="InterPro" id="IPR056911">
    <property type="entry name" value="Phage_Znf_bind_put"/>
</dbReference>
<dbReference type="Proteomes" id="UP001356095">
    <property type="component" value="Unassembled WGS sequence"/>
</dbReference>
<sequence length="185" mass="20040">MKRVLARAAAFDNRRPDPLVLEAWLAAIGDLDPTDALDAVVAHYGDSVEWIKPGHIRARVKRVRAERLRSADLALPPADPDARDYGPQLRKLLGEIADGRTVSRALDSAPTKGTEPPAEYIAARGPGYVRRRAALAVPCPLVGCRMGPGRPCRAPGSRRSLTAGYHPARLDAARAELDAQETPWT</sequence>
<keyword evidence="3" id="KW-1185">Reference proteome</keyword>
<protein>
    <recommendedName>
        <fullName evidence="1">DNA-binding phage zinc finger domain-containing protein</fullName>
    </recommendedName>
</protein>
<dbReference type="RefSeq" id="WP_330095019.1">
    <property type="nucleotide sequence ID" value="NZ_JAUZMY010000045.1"/>
</dbReference>
<name>A0ABU7KGA3_9ACTN</name>
<evidence type="ECO:0000313" key="3">
    <source>
        <dbReference type="Proteomes" id="UP001356095"/>
    </source>
</evidence>
<reference evidence="2 3" key="1">
    <citation type="submission" date="2023-08" db="EMBL/GenBank/DDBJ databases">
        <authorList>
            <person name="Girao M."/>
            <person name="Carvalho M.F."/>
        </authorList>
    </citation>
    <scope>NUCLEOTIDE SEQUENCE [LARGE SCALE GENOMIC DNA]</scope>
    <source>
        <strain evidence="2 3">CT-R113</strain>
    </source>
</reference>
<dbReference type="EMBL" id="JAUZMY010000045">
    <property type="protein sequence ID" value="MEE2041259.1"/>
    <property type="molecule type" value="Genomic_DNA"/>
</dbReference>
<evidence type="ECO:0000259" key="1">
    <source>
        <dbReference type="Pfam" id="PF24623"/>
    </source>
</evidence>
<evidence type="ECO:0000313" key="2">
    <source>
        <dbReference type="EMBL" id="MEE2041259.1"/>
    </source>
</evidence>
<feature type="domain" description="DNA-binding phage zinc finger" evidence="1">
    <location>
        <begin position="131"/>
        <end position="180"/>
    </location>
</feature>
<proteinExistence type="predicted"/>
<gene>
    <name evidence="2" type="ORF">Q8791_28945</name>
</gene>
<organism evidence="2 3">
    <name type="scientific">Nocardiopsis codii</name>
    <dbReference type="NCBI Taxonomy" id="3065942"/>
    <lineage>
        <taxon>Bacteria</taxon>
        <taxon>Bacillati</taxon>
        <taxon>Actinomycetota</taxon>
        <taxon>Actinomycetes</taxon>
        <taxon>Streptosporangiales</taxon>
        <taxon>Nocardiopsidaceae</taxon>
        <taxon>Nocardiopsis</taxon>
    </lineage>
</organism>
<comment type="caution">
    <text evidence="2">The sequence shown here is derived from an EMBL/GenBank/DDBJ whole genome shotgun (WGS) entry which is preliminary data.</text>
</comment>